<sequence>MCTHRPPCPIADSPDHHAAVIVSAHPEQGWYLLCNGTIAFDDTGELLPDGRIVSPQRTTPAARPELVAA</sequence>
<accession>A0A505D8D1</accession>
<evidence type="ECO:0000313" key="3">
    <source>
        <dbReference type="Proteomes" id="UP000317378"/>
    </source>
</evidence>
<evidence type="ECO:0000256" key="1">
    <source>
        <dbReference type="SAM" id="MobiDB-lite"/>
    </source>
</evidence>
<keyword evidence="3" id="KW-1185">Reference proteome</keyword>
<dbReference type="Proteomes" id="UP000317378">
    <property type="component" value="Unassembled WGS sequence"/>
</dbReference>
<name>A0A505D8D1_9ACTN</name>
<evidence type="ECO:0000313" key="2">
    <source>
        <dbReference type="EMBL" id="TPQ18025.1"/>
    </source>
</evidence>
<dbReference type="InterPro" id="IPR046041">
    <property type="entry name" value="DUF5999"/>
</dbReference>
<protein>
    <submittedName>
        <fullName evidence="2">Uncharacterized protein</fullName>
    </submittedName>
</protein>
<dbReference type="OrthoDB" id="3217111at2"/>
<reference evidence="2 3" key="1">
    <citation type="submission" date="2019-06" db="EMBL/GenBank/DDBJ databases">
        <title>Streptomyces sporangiiformans sp. nov., a novel actinomycete isolated from soil in Mount Song.</title>
        <authorList>
            <person name="Han L."/>
        </authorList>
    </citation>
    <scope>NUCLEOTIDE SEQUENCE [LARGE SCALE GENOMIC DNA]</scope>
    <source>
        <strain evidence="2 3">NEAU-SSA 1</strain>
    </source>
</reference>
<dbReference type="Pfam" id="PF19462">
    <property type="entry name" value="DUF5999"/>
    <property type="match status" value="1"/>
</dbReference>
<gene>
    <name evidence="2" type="ORF">FGD71_032615</name>
</gene>
<dbReference type="EMBL" id="VCHX02000180">
    <property type="protein sequence ID" value="TPQ18025.1"/>
    <property type="molecule type" value="Genomic_DNA"/>
</dbReference>
<dbReference type="RefSeq" id="WP_119104165.1">
    <property type="nucleotide sequence ID" value="NZ_QXMJ01000180.1"/>
</dbReference>
<organism evidence="2 3">
    <name type="scientific">Streptomyces sporangiiformans</name>
    <dbReference type="NCBI Taxonomy" id="2315329"/>
    <lineage>
        <taxon>Bacteria</taxon>
        <taxon>Bacillati</taxon>
        <taxon>Actinomycetota</taxon>
        <taxon>Actinomycetes</taxon>
        <taxon>Kitasatosporales</taxon>
        <taxon>Streptomycetaceae</taxon>
        <taxon>Streptomyces</taxon>
    </lineage>
</organism>
<comment type="caution">
    <text evidence="2">The sequence shown here is derived from an EMBL/GenBank/DDBJ whole genome shotgun (WGS) entry which is preliminary data.</text>
</comment>
<dbReference type="AlphaFoldDB" id="A0A505D8D1"/>
<proteinExistence type="predicted"/>
<feature type="region of interest" description="Disordered" evidence="1">
    <location>
        <begin position="50"/>
        <end position="69"/>
    </location>
</feature>